<keyword evidence="1" id="KW-0812">Transmembrane</keyword>
<evidence type="ECO:0000313" key="2">
    <source>
        <dbReference type="EMBL" id="APU86959.1"/>
    </source>
</evidence>
<keyword evidence="1" id="KW-1133">Transmembrane helix</keyword>
<feature type="transmembrane region" description="Helical" evidence="1">
    <location>
        <begin position="38"/>
        <end position="57"/>
    </location>
</feature>
<name>A0A1L7JMN8_CLOBO</name>
<accession>A0A1L7JMN8</accession>
<geneLocation type="plasmid" evidence="2">
    <name>pNPD8_2</name>
</geneLocation>
<evidence type="ECO:0000256" key="1">
    <source>
        <dbReference type="SAM" id="Phobius"/>
    </source>
</evidence>
<gene>
    <name evidence="2" type="ORF">NPD8_4281</name>
</gene>
<organism evidence="2">
    <name type="scientific">Clostridium botulinum</name>
    <dbReference type="NCBI Taxonomy" id="1491"/>
    <lineage>
        <taxon>Bacteria</taxon>
        <taxon>Bacillati</taxon>
        <taxon>Bacillota</taxon>
        <taxon>Clostridia</taxon>
        <taxon>Eubacteriales</taxon>
        <taxon>Clostridiaceae</taxon>
        <taxon>Clostridium</taxon>
    </lineage>
</organism>
<dbReference type="AlphaFoldDB" id="A0A1L7JMN8"/>
<feature type="transmembrane region" description="Helical" evidence="1">
    <location>
        <begin position="6"/>
        <end position="26"/>
    </location>
</feature>
<keyword evidence="1" id="KW-0472">Membrane</keyword>
<sequence>MHFITYQYIDISLITATFLLSLHVLNGKATILLLKVPYIMPSTFSSILNISFISFYSSNYY</sequence>
<proteinExistence type="predicted"/>
<dbReference type="EMBL" id="CP015703">
    <property type="protein sequence ID" value="APU86959.1"/>
    <property type="molecule type" value="Genomic_DNA"/>
</dbReference>
<reference evidence="2" key="1">
    <citation type="submission" date="2016-05" db="EMBL/GenBank/DDBJ databases">
        <authorList>
            <person name="Lavstsen T."/>
            <person name="Jespersen J.S."/>
        </authorList>
    </citation>
    <scope>NUCLEOTIDE SEQUENCE</scope>
    <source>
        <strain evidence="2">CDC69096</strain>
        <plasmid evidence="2">pNPD8_2</plasmid>
    </source>
</reference>
<protein>
    <submittedName>
        <fullName evidence="2">Putative membrane protein</fullName>
    </submittedName>
</protein>
<keyword evidence="2" id="KW-0614">Plasmid</keyword>